<dbReference type="InterPro" id="IPR012475">
    <property type="entry name" value="Fungal_lectin"/>
</dbReference>
<dbReference type="EMBL" id="BLKI01000014">
    <property type="protein sequence ID" value="GFF71431.1"/>
    <property type="molecule type" value="Genomic_DNA"/>
</dbReference>
<evidence type="ECO:0000256" key="2">
    <source>
        <dbReference type="ARBA" id="ARBA00015560"/>
    </source>
</evidence>
<protein>
    <recommendedName>
        <fullName evidence="2">Fucose-specific lectin</fullName>
    </recommendedName>
</protein>
<keyword evidence="3" id="KW-0430">Lectin</keyword>
<sequence>MNSRGRALNNNDFQVAANSTVGAAYLAETQLSESMLSRPIIQSKDTDGMPNLAISFSVPNANPGTALAVTTTEVDNIHVYYGVSGNSIPKKVHDSNSGWYDGAFSQSGMPGSQAAAINWRTGSALNIRVYF</sequence>
<reference evidence="4 5" key="1">
    <citation type="submission" date="2020-01" db="EMBL/GenBank/DDBJ databases">
        <title>Draft genome sequence of Aspergillus lentulus IFM 60648.</title>
        <authorList>
            <person name="Takahashi H."/>
            <person name="Yaguchi T."/>
        </authorList>
    </citation>
    <scope>NUCLEOTIDE SEQUENCE [LARGE SCALE GENOMIC DNA]</scope>
    <source>
        <strain evidence="4 5">IFM 60648</strain>
    </source>
</reference>
<organism evidence="4 5">
    <name type="scientific">Aspergillus lentulus</name>
    <dbReference type="NCBI Taxonomy" id="293939"/>
    <lineage>
        <taxon>Eukaryota</taxon>
        <taxon>Fungi</taxon>
        <taxon>Dikarya</taxon>
        <taxon>Ascomycota</taxon>
        <taxon>Pezizomycotina</taxon>
        <taxon>Eurotiomycetes</taxon>
        <taxon>Eurotiomycetidae</taxon>
        <taxon>Eurotiales</taxon>
        <taxon>Aspergillaceae</taxon>
        <taxon>Aspergillus</taxon>
        <taxon>Aspergillus subgen. Fumigati</taxon>
    </lineage>
</organism>
<dbReference type="SUPFAM" id="SSF89372">
    <property type="entry name" value="Fucose-specific lectin"/>
    <property type="match status" value="1"/>
</dbReference>
<comment type="similarity">
    <text evidence="1">Belongs to the fungal fucose-specific lectin family.</text>
</comment>
<comment type="caution">
    <text evidence="4">The sequence shown here is derived from an EMBL/GenBank/DDBJ whole genome shotgun (WGS) entry which is preliminary data.</text>
</comment>
<name>A0ABQ1A1Q3_ASPLE</name>
<dbReference type="Pfam" id="PF07938">
    <property type="entry name" value="Fungal_lectin"/>
    <property type="match status" value="1"/>
</dbReference>
<dbReference type="Proteomes" id="UP000465220">
    <property type="component" value="Unassembled WGS sequence"/>
</dbReference>
<evidence type="ECO:0000313" key="4">
    <source>
        <dbReference type="EMBL" id="GFF71431.1"/>
    </source>
</evidence>
<keyword evidence="5" id="KW-1185">Reference proteome</keyword>
<gene>
    <name evidence="4" type="ORF">IFM60648_03426</name>
</gene>
<evidence type="ECO:0000256" key="3">
    <source>
        <dbReference type="ARBA" id="ARBA00022734"/>
    </source>
</evidence>
<evidence type="ECO:0000313" key="5">
    <source>
        <dbReference type="Proteomes" id="UP000465220"/>
    </source>
</evidence>
<evidence type="ECO:0000256" key="1">
    <source>
        <dbReference type="ARBA" id="ARBA00009042"/>
    </source>
</evidence>
<dbReference type="Gene3D" id="2.40.128.190">
    <property type="match status" value="1"/>
</dbReference>
<proteinExistence type="inferred from homology"/>
<accession>A0ABQ1A1Q3</accession>